<dbReference type="InterPro" id="IPR028349">
    <property type="entry name" value="PafC-like"/>
</dbReference>
<dbReference type="Pfam" id="PF08279">
    <property type="entry name" value="HTH_11"/>
    <property type="match status" value="1"/>
</dbReference>
<evidence type="ECO:0000259" key="3">
    <source>
        <dbReference type="PROSITE" id="PS51000"/>
    </source>
</evidence>
<keyword evidence="2" id="KW-0804">Transcription</keyword>
<dbReference type="PIRSF" id="PIRSF016838">
    <property type="entry name" value="PafC"/>
    <property type="match status" value="1"/>
</dbReference>
<keyword evidence="5" id="KW-1185">Reference proteome</keyword>
<accession>A0A9X8Y8F1</accession>
<dbReference type="InterPro" id="IPR036388">
    <property type="entry name" value="WH-like_DNA-bd_sf"/>
</dbReference>
<dbReference type="EMBL" id="SLUK01000004">
    <property type="protein sequence ID" value="TCL43724.1"/>
    <property type="molecule type" value="Genomic_DNA"/>
</dbReference>
<comment type="caution">
    <text evidence="4">The sequence shown here is derived from an EMBL/GenBank/DDBJ whole genome shotgun (WGS) entry which is preliminary data.</text>
</comment>
<name>A0A9X8Y8F1_9FIRM</name>
<dbReference type="Pfam" id="PF25583">
    <property type="entry name" value="WCX"/>
    <property type="match status" value="1"/>
</dbReference>
<dbReference type="SMART" id="SM00420">
    <property type="entry name" value="HTH_DEOR"/>
    <property type="match status" value="1"/>
</dbReference>
<dbReference type="Pfam" id="PF13280">
    <property type="entry name" value="WYL"/>
    <property type="match status" value="1"/>
</dbReference>
<dbReference type="Proteomes" id="UP000294682">
    <property type="component" value="Unassembled WGS sequence"/>
</dbReference>
<dbReference type="InterPro" id="IPR051534">
    <property type="entry name" value="CBASS_pafABC_assoc_protein"/>
</dbReference>
<dbReference type="GO" id="GO:0003700">
    <property type="term" value="F:DNA-binding transcription factor activity"/>
    <property type="evidence" value="ECO:0007669"/>
    <property type="project" value="InterPro"/>
</dbReference>
<dbReference type="PROSITE" id="PS51000">
    <property type="entry name" value="HTH_DEOR_2"/>
    <property type="match status" value="1"/>
</dbReference>
<dbReference type="RefSeq" id="WP_132084330.1">
    <property type="nucleotide sequence ID" value="NZ_SLUK01000004.1"/>
</dbReference>
<dbReference type="PROSITE" id="PS52050">
    <property type="entry name" value="WYL"/>
    <property type="match status" value="1"/>
</dbReference>
<evidence type="ECO:0000256" key="1">
    <source>
        <dbReference type="ARBA" id="ARBA00023015"/>
    </source>
</evidence>
<protein>
    <submittedName>
        <fullName evidence="4">DNA-binding transcriptional regulator YafY</fullName>
    </submittedName>
</protein>
<gene>
    <name evidence="4" type="ORF">EDD78_10458</name>
</gene>
<evidence type="ECO:0000313" key="5">
    <source>
        <dbReference type="Proteomes" id="UP000294682"/>
    </source>
</evidence>
<dbReference type="AlphaFoldDB" id="A0A9X8Y8F1"/>
<dbReference type="GO" id="GO:0003677">
    <property type="term" value="F:DNA binding"/>
    <property type="evidence" value="ECO:0007669"/>
    <property type="project" value="UniProtKB-KW"/>
</dbReference>
<dbReference type="PANTHER" id="PTHR34580">
    <property type="match status" value="1"/>
</dbReference>
<dbReference type="InterPro" id="IPR026881">
    <property type="entry name" value="WYL_dom"/>
</dbReference>
<dbReference type="InterPro" id="IPR057727">
    <property type="entry name" value="WCX_dom"/>
</dbReference>
<keyword evidence="1" id="KW-0805">Transcription regulation</keyword>
<feature type="domain" description="HTH deoR-type" evidence="3">
    <location>
        <begin position="2"/>
        <end position="61"/>
    </location>
</feature>
<sequence length="299" mass="34435">MQSGRLFEIVYLLLERGQLTARELAARFEVSERTIYRDIEALSMSGVPVYCAKGRHGGIRLMEGFVLERSLLSESQQEDILLALQSLSAAQYGDMTGVLSQLGALFRKENLDWLQVDFSPWGSGPQSQQAFELLKKAVAGRRVIEFDYCASNGQRTHREAEGLQLRFKDKGWYLWAYCRRRQEPRLFRVTRIRNLRLLGETFERRPLEQEPGEQEPAGMICLRLRVDRELSYRVYDEFDETDVRENPDGSFEVRAYLPEDGWVYGYVLSFGPYAEVLGPPGVREGLAALLREMGKIYEP</sequence>
<proteinExistence type="predicted"/>
<keyword evidence="4" id="KW-0238">DNA-binding</keyword>
<dbReference type="PANTHER" id="PTHR34580:SF1">
    <property type="entry name" value="PROTEIN PAFC"/>
    <property type="match status" value="1"/>
</dbReference>
<dbReference type="InterPro" id="IPR013196">
    <property type="entry name" value="HTH_11"/>
</dbReference>
<dbReference type="Gene3D" id="1.10.10.10">
    <property type="entry name" value="Winged helix-like DNA-binding domain superfamily/Winged helix DNA-binding domain"/>
    <property type="match status" value="1"/>
</dbReference>
<organism evidence="4 5">
    <name type="scientific">Harryflintia acetispora</name>
    <dbReference type="NCBI Taxonomy" id="1849041"/>
    <lineage>
        <taxon>Bacteria</taxon>
        <taxon>Bacillati</taxon>
        <taxon>Bacillota</taxon>
        <taxon>Clostridia</taxon>
        <taxon>Eubacteriales</taxon>
        <taxon>Oscillospiraceae</taxon>
        <taxon>Harryflintia</taxon>
    </lineage>
</organism>
<evidence type="ECO:0000256" key="2">
    <source>
        <dbReference type="ARBA" id="ARBA00023163"/>
    </source>
</evidence>
<dbReference type="InterPro" id="IPR001034">
    <property type="entry name" value="DeoR_HTH"/>
</dbReference>
<evidence type="ECO:0000313" key="4">
    <source>
        <dbReference type="EMBL" id="TCL43724.1"/>
    </source>
</evidence>
<dbReference type="InterPro" id="IPR036390">
    <property type="entry name" value="WH_DNA-bd_sf"/>
</dbReference>
<reference evidence="4 5" key="1">
    <citation type="submission" date="2019-03" db="EMBL/GenBank/DDBJ databases">
        <title>Genomic Encyclopedia of Type Strains, Phase IV (KMG-IV): sequencing the most valuable type-strain genomes for metagenomic binning, comparative biology and taxonomic classification.</title>
        <authorList>
            <person name="Goeker M."/>
        </authorList>
    </citation>
    <scope>NUCLEOTIDE SEQUENCE [LARGE SCALE GENOMIC DNA]</scope>
    <source>
        <strain evidence="4 5">DSM 100433</strain>
    </source>
</reference>
<dbReference type="SUPFAM" id="SSF46785">
    <property type="entry name" value="Winged helix' DNA-binding domain"/>
    <property type="match status" value="1"/>
</dbReference>